<keyword evidence="2" id="KW-0175">Coiled coil</keyword>
<name>A0A6J7DQN3_9ZZZZ</name>
<feature type="domain" description="Leucine-binding protein" evidence="3">
    <location>
        <begin position="12"/>
        <end position="301"/>
    </location>
</feature>
<dbReference type="Gene3D" id="3.40.50.2300">
    <property type="match status" value="2"/>
</dbReference>
<dbReference type="InterPro" id="IPR028081">
    <property type="entry name" value="Leu-bd"/>
</dbReference>
<dbReference type="AlphaFoldDB" id="A0A6J7DQN3"/>
<protein>
    <submittedName>
        <fullName evidence="4">Unannotated protein</fullName>
    </submittedName>
</protein>
<keyword evidence="1" id="KW-0732">Signal</keyword>
<dbReference type="SUPFAM" id="SSF53822">
    <property type="entry name" value="Periplasmic binding protein-like I"/>
    <property type="match status" value="1"/>
</dbReference>
<accession>A0A6J7DQN3</accession>
<reference evidence="4" key="1">
    <citation type="submission" date="2020-05" db="EMBL/GenBank/DDBJ databases">
        <authorList>
            <person name="Chiriac C."/>
            <person name="Salcher M."/>
            <person name="Ghai R."/>
            <person name="Kavagutti S V."/>
        </authorList>
    </citation>
    <scope>NUCLEOTIDE SEQUENCE</scope>
</reference>
<dbReference type="PANTHER" id="PTHR47151">
    <property type="entry name" value="LEU/ILE/VAL-BINDING ABC TRANSPORTER SUBUNIT"/>
    <property type="match status" value="1"/>
</dbReference>
<evidence type="ECO:0000259" key="3">
    <source>
        <dbReference type="Pfam" id="PF13458"/>
    </source>
</evidence>
<organism evidence="4">
    <name type="scientific">freshwater metagenome</name>
    <dbReference type="NCBI Taxonomy" id="449393"/>
    <lineage>
        <taxon>unclassified sequences</taxon>
        <taxon>metagenomes</taxon>
        <taxon>ecological metagenomes</taxon>
    </lineage>
</organism>
<dbReference type="PANTHER" id="PTHR47151:SF2">
    <property type="entry name" value="AMINO ACID BINDING PROTEIN"/>
    <property type="match status" value="1"/>
</dbReference>
<proteinExistence type="predicted"/>
<evidence type="ECO:0000256" key="2">
    <source>
        <dbReference type="SAM" id="Coils"/>
    </source>
</evidence>
<dbReference type="CDD" id="cd06503">
    <property type="entry name" value="ATP-synt_Fo_b"/>
    <property type="match status" value="1"/>
</dbReference>
<dbReference type="InterPro" id="IPR028082">
    <property type="entry name" value="Peripla_BP_I"/>
</dbReference>
<dbReference type="EMBL" id="CAFBLH010000029">
    <property type="protein sequence ID" value="CAB4870994.1"/>
    <property type="molecule type" value="Genomic_DNA"/>
</dbReference>
<evidence type="ECO:0000256" key="1">
    <source>
        <dbReference type="ARBA" id="ARBA00022729"/>
    </source>
</evidence>
<dbReference type="Pfam" id="PF13458">
    <property type="entry name" value="Peripla_BP_6"/>
    <property type="match status" value="1"/>
</dbReference>
<gene>
    <name evidence="4" type="ORF">UFOPK3342_00973</name>
</gene>
<evidence type="ECO:0000313" key="4">
    <source>
        <dbReference type="EMBL" id="CAB4870994.1"/>
    </source>
</evidence>
<feature type="coiled-coil region" evidence="2">
    <location>
        <begin position="453"/>
        <end position="529"/>
    </location>
</feature>
<sequence length="564" mass="61142">MPLSAVEKEVNVQIAYQGPLSGGESALGQGELEAAKYAVNNFNDFYQGQIKVQLKTFDDQGDPAIAMNVAPIAAADLNVIGLVGAAYSAASIASLPFYKGSSLTMISPSASRDDITNPLSPSFGSPVFHRLVAVEKQKGKIINNWATKGILNPKIFVITESYRPEAWLSELAPAMNRVGSLIFNDYFHKKDDAIPMILNSNPNIVIVDSYEANLDFLTSLRSAGFTGKLIATDNWGYDSSIQLALADFEDMQFVKLTPNSLGDIDPQLESEYFSKSSKPSQLFALQTIDATNILLHCIASGVRSRLEMLECVKGFSGRSVTGDFFSFDKFGDSTSPFLTISSIIGGQIVREKITLIKVVPQFSDLITTKDGFEFRILNYESKGNYWIKSSAGIIKQTDNLISVTNLEEGQTASIVVATSLQLLSLNSNAIVGKAGLTVEQIEKEAKLAVEKILAEAETKAQAIREAQKLAEAKQEAEQKIAEAKALAEKIVAEAKAQAIREAQKLAEAKQEAEQKIAEAMLKAKQTAKVKALASKKTTITCIKGKTTKKVTAVKPVCPKGYKKK</sequence>